<keyword evidence="1" id="KW-0732">Signal</keyword>
<evidence type="ECO:0000313" key="2">
    <source>
        <dbReference type="EMBL" id="MFD1456067.1"/>
    </source>
</evidence>
<protein>
    <recommendedName>
        <fullName evidence="4">Surface layer protein A domain-containing protein</fullName>
    </recommendedName>
</protein>
<dbReference type="Proteomes" id="UP001597189">
    <property type="component" value="Unassembled WGS sequence"/>
</dbReference>
<evidence type="ECO:0000256" key="1">
    <source>
        <dbReference type="SAM" id="SignalP"/>
    </source>
</evidence>
<keyword evidence="3" id="KW-1185">Reference proteome</keyword>
<feature type="signal peptide" evidence="1">
    <location>
        <begin position="1"/>
        <end position="28"/>
    </location>
</feature>
<sequence>MMKIAKMVIALTIPLLGVGLTVPTTVNASAWKKGTPKAVRGDWYNKGVQNKHVNIGWTGFSATKHDFSVGHMGMPVVVVYHPFYKHTKNSYFLKGYAKKNGLWLGGNVMYKLVKKGHHFQLKGIKGIFDDVPVYRQSAHK</sequence>
<feature type="chain" id="PRO_5045890304" description="Surface layer protein A domain-containing protein" evidence="1">
    <location>
        <begin position="29"/>
        <end position="140"/>
    </location>
</feature>
<organism evidence="2 3">
    <name type="scientific">Levilactobacillus lanxiensis</name>
    <dbReference type="NCBI Taxonomy" id="2799568"/>
    <lineage>
        <taxon>Bacteria</taxon>
        <taxon>Bacillati</taxon>
        <taxon>Bacillota</taxon>
        <taxon>Bacilli</taxon>
        <taxon>Lactobacillales</taxon>
        <taxon>Lactobacillaceae</taxon>
        <taxon>Levilactobacillus</taxon>
    </lineage>
</organism>
<gene>
    <name evidence="2" type="ORF">ACFQ44_10355</name>
</gene>
<dbReference type="EMBL" id="JBHTOD010000008">
    <property type="protein sequence ID" value="MFD1456067.1"/>
    <property type="molecule type" value="Genomic_DNA"/>
</dbReference>
<evidence type="ECO:0008006" key="4">
    <source>
        <dbReference type="Google" id="ProtNLM"/>
    </source>
</evidence>
<dbReference type="RefSeq" id="WP_203646122.1">
    <property type="nucleotide sequence ID" value="NZ_BOLN01000008.1"/>
</dbReference>
<comment type="caution">
    <text evidence="2">The sequence shown here is derived from an EMBL/GenBank/DDBJ whole genome shotgun (WGS) entry which is preliminary data.</text>
</comment>
<reference evidence="3" key="1">
    <citation type="journal article" date="2019" name="Int. J. Syst. Evol. Microbiol.">
        <title>The Global Catalogue of Microorganisms (GCM) 10K type strain sequencing project: providing services to taxonomists for standard genome sequencing and annotation.</title>
        <authorList>
            <consortium name="The Broad Institute Genomics Platform"/>
            <consortium name="The Broad Institute Genome Sequencing Center for Infectious Disease"/>
            <person name="Wu L."/>
            <person name="Ma J."/>
        </authorList>
    </citation>
    <scope>NUCLEOTIDE SEQUENCE [LARGE SCALE GENOMIC DNA]</scope>
    <source>
        <strain evidence="3">CCM 8979</strain>
    </source>
</reference>
<proteinExistence type="predicted"/>
<evidence type="ECO:0000313" key="3">
    <source>
        <dbReference type="Proteomes" id="UP001597189"/>
    </source>
</evidence>
<name>A0ABW4D3A9_9LACO</name>
<accession>A0ABW4D3A9</accession>